<dbReference type="AlphaFoldDB" id="A0A9X3C8X2"/>
<dbReference type="Proteomes" id="UP001151133">
    <property type="component" value="Unassembled WGS sequence"/>
</dbReference>
<protein>
    <submittedName>
        <fullName evidence="2">SMI1/KNR4 family protein</fullName>
    </submittedName>
</protein>
<evidence type="ECO:0000259" key="1">
    <source>
        <dbReference type="Pfam" id="PF09346"/>
    </source>
</evidence>
<accession>A0A9X3C8X2</accession>
<organism evidence="2 3">
    <name type="scientific">Flavobacterium frigoritolerans</name>
    <dbReference type="NCBI Taxonomy" id="2987686"/>
    <lineage>
        <taxon>Bacteria</taxon>
        <taxon>Pseudomonadati</taxon>
        <taxon>Bacteroidota</taxon>
        <taxon>Flavobacteriia</taxon>
        <taxon>Flavobacteriales</taxon>
        <taxon>Flavobacteriaceae</taxon>
        <taxon>Flavobacterium</taxon>
    </lineage>
</organism>
<dbReference type="InterPro" id="IPR018958">
    <property type="entry name" value="Knr4/Smi1-like_dom"/>
</dbReference>
<dbReference type="EMBL" id="JAOZEV010000012">
    <property type="protein sequence ID" value="MCV9933538.1"/>
    <property type="molecule type" value="Genomic_DNA"/>
</dbReference>
<dbReference type="Pfam" id="PF09346">
    <property type="entry name" value="SMI1_KNR4"/>
    <property type="match status" value="1"/>
</dbReference>
<dbReference type="InterPro" id="IPR037883">
    <property type="entry name" value="Knr4/Smi1-like_sf"/>
</dbReference>
<proteinExistence type="predicted"/>
<dbReference type="RefSeq" id="WP_264287752.1">
    <property type="nucleotide sequence ID" value="NZ_JAOZEV010000012.1"/>
</dbReference>
<name>A0A9X3C8X2_9FLAO</name>
<reference evidence="2" key="1">
    <citation type="submission" date="2022-10" db="EMBL/GenBank/DDBJ databases">
        <title>Two novel species of Flavobacterium.</title>
        <authorList>
            <person name="Liu Q."/>
            <person name="Xin Y.-H."/>
        </authorList>
    </citation>
    <scope>NUCLEOTIDE SEQUENCE</scope>
    <source>
        <strain evidence="2">LS1R47</strain>
    </source>
</reference>
<sequence>MNNLNEVEMTNGLSFPKIYKDFYKLCESSTPKGMTGTDLFNKYKELNKWAKELLDEDNAENFLNDDDFVFMMHQGYMFWYFKANGNENPNVYFYYEGQKTPKEICSLEYFIQNYPNISE</sequence>
<evidence type="ECO:0000313" key="3">
    <source>
        <dbReference type="Proteomes" id="UP001151133"/>
    </source>
</evidence>
<comment type="caution">
    <text evidence="2">The sequence shown here is derived from an EMBL/GenBank/DDBJ whole genome shotgun (WGS) entry which is preliminary data.</text>
</comment>
<dbReference type="SUPFAM" id="SSF160631">
    <property type="entry name" value="SMI1/KNR4-like"/>
    <property type="match status" value="1"/>
</dbReference>
<dbReference type="Gene3D" id="3.40.1580.10">
    <property type="entry name" value="SMI1/KNR4-like"/>
    <property type="match status" value="1"/>
</dbReference>
<gene>
    <name evidence="2" type="ORF">OIU80_14725</name>
</gene>
<feature type="domain" description="Knr4/Smi1-like" evidence="1">
    <location>
        <begin position="3"/>
        <end position="105"/>
    </location>
</feature>
<keyword evidence="3" id="KW-1185">Reference proteome</keyword>
<evidence type="ECO:0000313" key="2">
    <source>
        <dbReference type="EMBL" id="MCV9933538.1"/>
    </source>
</evidence>